<accession>R0MK32</accession>
<keyword evidence="3" id="KW-1185">Reference proteome</keyword>
<evidence type="ECO:0000313" key="3">
    <source>
        <dbReference type="Proteomes" id="UP000016927"/>
    </source>
</evidence>
<proteinExistence type="predicted"/>
<dbReference type="VEuPathDB" id="MicrosporidiaDB:NBO_155g0001"/>
<feature type="transmembrane region" description="Helical" evidence="1">
    <location>
        <begin position="334"/>
        <end position="355"/>
    </location>
</feature>
<feature type="transmembrane region" description="Helical" evidence="1">
    <location>
        <begin position="12"/>
        <end position="33"/>
    </location>
</feature>
<dbReference type="EMBL" id="KB909063">
    <property type="protein sequence ID" value="EOB13148.1"/>
    <property type="molecule type" value="Genomic_DNA"/>
</dbReference>
<feature type="transmembrane region" description="Helical" evidence="1">
    <location>
        <begin position="370"/>
        <end position="392"/>
    </location>
</feature>
<organism evidence="2 3">
    <name type="scientific">Nosema bombycis (strain CQ1 / CVCC 102059)</name>
    <name type="common">Microsporidian parasite</name>
    <name type="synonym">Pebrine of silkworm</name>
    <dbReference type="NCBI Taxonomy" id="578461"/>
    <lineage>
        <taxon>Eukaryota</taxon>
        <taxon>Fungi</taxon>
        <taxon>Fungi incertae sedis</taxon>
        <taxon>Microsporidia</taxon>
        <taxon>Nosematidae</taxon>
        <taxon>Nosema</taxon>
    </lineage>
</organism>
<dbReference type="OrthoDB" id="10638846at2759"/>
<feature type="transmembrane region" description="Helical" evidence="1">
    <location>
        <begin position="61"/>
        <end position="82"/>
    </location>
</feature>
<keyword evidence="1" id="KW-1133">Transmembrane helix</keyword>
<dbReference type="AlphaFoldDB" id="R0MK32"/>
<dbReference type="Proteomes" id="UP000016927">
    <property type="component" value="Unassembled WGS sequence"/>
</dbReference>
<feature type="transmembrane region" description="Helical" evidence="1">
    <location>
        <begin position="190"/>
        <end position="212"/>
    </location>
</feature>
<protein>
    <submittedName>
        <fullName evidence="2">Uncharacterized protein</fullName>
    </submittedName>
</protein>
<feature type="transmembrane region" description="Helical" evidence="1">
    <location>
        <begin position="233"/>
        <end position="252"/>
    </location>
</feature>
<reference evidence="2 3" key="1">
    <citation type="journal article" date="2013" name="BMC Genomics">
        <title>Comparative genomics of parasitic silkworm microsporidia reveal an association between genome expansion and host adaptation.</title>
        <authorList>
            <person name="Pan G."/>
            <person name="Xu J."/>
            <person name="Li T."/>
            <person name="Xia Q."/>
            <person name="Liu S.L."/>
            <person name="Zhang G."/>
            <person name="Li S."/>
            <person name="Li C."/>
            <person name="Liu H."/>
            <person name="Yang L."/>
            <person name="Liu T."/>
            <person name="Zhang X."/>
            <person name="Wu Z."/>
            <person name="Fan W."/>
            <person name="Dang X."/>
            <person name="Xiang H."/>
            <person name="Tao M."/>
            <person name="Li Y."/>
            <person name="Hu J."/>
            <person name="Li Z."/>
            <person name="Lin L."/>
            <person name="Luo J."/>
            <person name="Geng L."/>
            <person name="Wang L."/>
            <person name="Long M."/>
            <person name="Wan Y."/>
            <person name="He N."/>
            <person name="Zhang Z."/>
            <person name="Lu C."/>
            <person name="Keeling P.J."/>
            <person name="Wang J."/>
            <person name="Xiang Z."/>
            <person name="Zhou Z."/>
        </authorList>
    </citation>
    <scope>NUCLEOTIDE SEQUENCE [LARGE SCALE GENOMIC DNA]</scope>
    <source>
        <strain evidence="3">CQ1 / CVCC 102059</strain>
    </source>
</reference>
<gene>
    <name evidence="2" type="ORF">NBO_155g0001</name>
</gene>
<evidence type="ECO:0000256" key="1">
    <source>
        <dbReference type="SAM" id="Phobius"/>
    </source>
</evidence>
<dbReference type="HOGENOM" id="CLU_602823_0_0_1"/>
<name>R0MK32_NOSB1</name>
<keyword evidence="1" id="KW-0812">Transmembrane</keyword>
<evidence type="ECO:0000313" key="2">
    <source>
        <dbReference type="EMBL" id="EOB13148.1"/>
    </source>
</evidence>
<sequence length="454" mass="53894">MNKALKTIAMALIGVQYFIILFELGTCTLNMIIGKTNFEISNSFLSEENSVKILSNLRQNQIYRCICLFLKTSLSIFFIIFVDSLDFLFKKKIISDNIEISYVDEIITLDKEFDMKEQADNNTQSENFIAEQENNEIQFEDFIAEQENDNIERDKLAKSNFLLKLMINFSGFIISLLQSEENILLWLSHLYIYTMYIEYLFNIKTALAILIFPYFYKKLNLNLYLRYRYNKPLIFLVFIVLFKSILSFISHFTKKLKFIRRDELPDEIQNYFNNRNNYVLIALESSDKLNLELYSIYKFVYVHLIGDIDKLTAGEQMALFERQIRNNKVRFKVLIIKLISFIVTIVSQVLFIRYGRGLFVKNFTKIGEYFVGYMVLNISMFIILNFICNYFYHKIEYDLDFNTTDLNKNEDLASVLCKQAVFNNEYVSFTRLFGIFYDQTPSFIKRCKRLMSKN</sequence>
<keyword evidence="1" id="KW-0472">Membrane</keyword>